<dbReference type="InterPro" id="IPR020843">
    <property type="entry name" value="ER"/>
</dbReference>
<evidence type="ECO:0000313" key="5">
    <source>
        <dbReference type="Proteomes" id="UP001280897"/>
    </source>
</evidence>
<dbReference type="SMART" id="SM00829">
    <property type="entry name" value="PKS_ER"/>
    <property type="match status" value="1"/>
</dbReference>
<proteinExistence type="inferred from homology"/>
<dbReference type="InterPro" id="IPR051603">
    <property type="entry name" value="Zinc-ADH_QOR/CCCR"/>
</dbReference>
<keyword evidence="1" id="KW-0521">NADP</keyword>
<feature type="domain" description="Enoyl reductase (ER)" evidence="3">
    <location>
        <begin position="18"/>
        <end position="340"/>
    </location>
</feature>
<reference evidence="4" key="1">
    <citation type="journal article" date="2023" name="PeerJ">
        <title>Selection and evaluation of lactic acid bacteria from chicken feces in Thailand as potential probiotics.</title>
        <authorList>
            <person name="Khurajog B."/>
            <person name="Disastra Y."/>
            <person name="Lawwyne L.D."/>
            <person name="Sirichokchatchawan W."/>
            <person name="Niyomtham W."/>
            <person name="Yindee J."/>
            <person name="Hampson D.J."/>
            <person name="Prapasarakul N."/>
        </authorList>
    </citation>
    <scope>NUCLEOTIDE SEQUENCE</scope>
    <source>
        <strain evidence="4">BF9</strain>
    </source>
</reference>
<dbReference type="SUPFAM" id="SSF51735">
    <property type="entry name" value="NAD(P)-binding Rossmann-fold domains"/>
    <property type="match status" value="1"/>
</dbReference>
<evidence type="ECO:0000256" key="1">
    <source>
        <dbReference type="ARBA" id="ARBA00022857"/>
    </source>
</evidence>
<dbReference type="Proteomes" id="UP001280897">
    <property type="component" value="Unassembled WGS sequence"/>
</dbReference>
<dbReference type="CDD" id="cd08252">
    <property type="entry name" value="AL_MDR"/>
    <property type="match status" value="1"/>
</dbReference>
<comment type="similarity">
    <text evidence="2">Belongs to the zinc-containing alcohol dehydrogenase family. Quinone oxidoreductase subfamily.</text>
</comment>
<dbReference type="InterPro" id="IPR011032">
    <property type="entry name" value="GroES-like_sf"/>
</dbReference>
<accession>A0AAW8YH86</accession>
<evidence type="ECO:0000256" key="2">
    <source>
        <dbReference type="RuleBase" id="RU364000"/>
    </source>
</evidence>
<dbReference type="InterPro" id="IPR014182">
    <property type="entry name" value="ADH_Zn_typ-1"/>
</dbReference>
<dbReference type="InterPro" id="IPR013154">
    <property type="entry name" value="ADH-like_N"/>
</dbReference>
<dbReference type="RefSeq" id="WP_008841544.1">
    <property type="nucleotide sequence ID" value="NZ_CAKMBA010000003.1"/>
</dbReference>
<gene>
    <name evidence="4" type="ORF">R0G89_04005</name>
</gene>
<dbReference type="AlphaFoldDB" id="A0AAW8YH86"/>
<reference evidence="4" key="2">
    <citation type="submission" date="2023-10" db="EMBL/GenBank/DDBJ databases">
        <authorList>
            <person name="Khurajog B."/>
        </authorList>
    </citation>
    <scope>NUCLEOTIDE SEQUENCE</scope>
    <source>
        <strain evidence="4">BF9</strain>
    </source>
</reference>
<keyword evidence="2" id="KW-0862">Zinc</keyword>
<dbReference type="SUPFAM" id="SSF50129">
    <property type="entry name" value="GroES-like"/>
    <property type="match status" value="1"/>
</dbReference>
<comment type="caution">
    <text evidence="4">The sequence shown here is derived from an EMBL/GenBank/DDBJ whole genome shotgun (WGS) entry which is preliminary data.</text>
</comment>
<keyword evidence="2" id="KW-0560">Oxidoreductase</keyword>
<dbReference type="GeneID" id="57366777"/>
<evidence type="ECO:0000259" key="3">
    <source>
        <dbReference type="SMART" id="SM00829"/>
    </source>
</evidence>
<dbReference type="PANTHER" id="PTHR44154">
    <property type="entry name" value="QUINONE OXIDOREDUCTASE"/>
    <property type="match status" value="1"/>
</dbReference>
<protein>
    <recommendedName>
        <fullName evidence="2">Zinc-type alcohol dehydrogenase-like protein</fullName>
    </recommendedName>
</protein>
<evidence type="ECO:0000313" key="4">
    <source>
        <dbReference type="EMBL" id="MDV2620894.1"/>
    </source>
</evidence>
<dbReference type="Gene3D" id="3.40.50.720">
    <property type="entry name" value="NAD(P)-binding Rossmann-like Domain"/>
    <property type="match status" value="1"/>
</dbReference>
<dbReference type="EMBL" id="JAWJAV010000002">
    <property type="protein sequence ID" value="MDV2620894.1"/>
    <property type="molecule type" value="Genomic_DNA"/>
</dbReference>
<dbReference type="Pfam" id="PF08240">
    <property type="entry name" value="ADH_N"/>
    <property type="match status" value="1"/>
</dbReference>
<organism evidence="4 5">
    <name type="scientific">Pediococcus acidilactici</name>
    <dbReference type="NCBI Taxonomy" id="1254"/>
    <lineage>
        <taxon>Bacteria</taxon>
        <taxon>Bacillati</taxon>
        <taxon>Bacillota</taxon>
        <taxon>Bacilli</taxon>
        <taxon>Lactobacillales</taxon>
        <taxon>Lactobacillaceae</taxon>
        <taxon>Pediococcus</taxon>
        <taxon>Pediococcus acidilactici group</taxon>
    </lineage>
</organism>
<keyword evidence="2" id="KW-0479">Metal-binding</keyword>
<sequence length="341" mass="37759">MSEKMWAIGFKESLPIEEADSLVEFTTDRPEPSGHDLLVKVSAVSVNPIDIAVRKGQSEPLQEPRVLGFDAVGTVVSKGEEVTLFENGDRVFYAGSFKRAGSDSEYQLVDERIVGHAPQQMDDVHAAAMPLTSLTAWEALFEQLQIDPEDLKKNAGKTLLIINGAGGVGSVATQLAHLAGLRVIASASRPETIQWCLDHGADQTVNHRKDLVTEVRNLGVQHVDYILELHNIDAQWEAMVELIKPGGRIASITSTKKPVNLTDLKRKSVTFAWEWMFAKSYYGTEDLVSQHENLEKIAKLLNEGKLKSTMTKELHPMNVENIKKAHQLVESQKMMGKVVVK</sequence>
<dbReference type="GO" id="GO:0008270">
    <property type="term" value="F:zinc ion binding"/>
    <property type="evidence" value="ECO:0007669"/>
    <property type="project" value="InterPro"/>
</dbReference>
<dbReference type="Gene3D" id="3.90.180.10">
    <property type="entry name" value="Medium-chain alcohol dehydrogenases, catalytic domain"/>
    <property type="match status" value="1"/>
</dbReference>
<dbReference type="PANTHER" id="PTHR44154:SF1">
    <property type="entry name" value="QUINONE OXIDOREDUCTASE"/>
    <property type="match status" value="1"/>
</dbReference>
<dbReference type="NCBIfam" id="TIGR02817">
    <property type="entry name" value="adh_fam_1"/>
    <property type="match status" value="1"/>
</dbReference>
<dbReference type="InterPro" id="IPR036291">
    <property type="entry name" value="NAD(P)-bd_dom_sf"/>
</dbReference>
<name>A0AAW8YH86_PEDAC</name>
<dbReference type="GO" id="GO:0016491">
    <property type="term" value="F:oxidoreductase activity"/>
    <property type="evidence" value="ECO:0007669"/>
    <property type="project" value="UniProtKB-KW"/>
</dbReference>
<dbReference type="Pfam" id="PF13602">
    <property type="entry name" value="ADH_zinc_N_2"/>
    <property type="match status" value="1"/>
</dbReference>